<dbReference type="EMBL" id="MLBF01000043">
    <property type="protein sequence ID" value="OLN28431.1"/>
    <property type="molecule type" value="Genomic_DNA"/>
</dbReference>
<evidence type="ECO:0000313" key="1">
    <source>
        <dbReference type="EMBL" id="OLN28431.1"/>
    </source>
</evidence>
<dbReference type="SUPFAM" id="SSF55073">
    <property type="entry name" value="Nucleotide cyclase"/>
    <property type="match status" value="1"/>
</dbReference>
<evidence type="ECO:0008006" key="3">
    <source>
        <dbReference type="Google" id="ProtNLM"/>
    </source>
</evidence>
<accession>A0A1Q8QM55</accession>
<comment type="caution">
    <text evidence="1">The sequence shown here is derived from an EMBL/GenBank/DDBJ whole genome shotgun (WGS) entry which is preliminary data.</text>
</comment>
<dbReference type="AlphaFoldDB" id="A0A1Q8QM55"/>
<dbReference type="Proteomes" id="UP000186102">
    <property type="component" value="Unassembled WGS sequence"/>
</dbReference>
<dbReference type="InterPro" id="IPR043128">
    <property type="entry name" value="Rev_trsase/Diguanyl_cyclase"/>
</dbReference>
<proteinExistence type="predicted"/>
<name>A0A1Q8QM55_9FIRM</name>
<organism evidence="1 2">
    <name type="scientific">Desulfosporosinus metallidurans</name>
    <dbReference type="NCBI Taxonomy" id="1888891"/>
    <lineage>
        <taxon>Bacteria</taxon>
        <taxon>Bacillati</taxon>
        <taxon>Bacillota</taxon>
        <taxon>Clostridia</taxon>
        <taxon>Eubacteriales</taxon>
        <taxon>Desulfitobacteriaceae</taxon>
        <taxon>Desulfosporosinus</taxon>
    </lineage>
</organism>
<sequence>MSKSKLSKNIRVGFVTLSLYLSYKGGNFRCASLDRAGDEFLKRADEALYQAKSKGKNRVVSKDSNVFGLNMVGIISRR</sequence>
<dbReference type="InterPro" id="IPR029787">
    <property type="entry name" value="Nucleotide_cyclase"/>
</dbReference>
<protein>
    <recommendedName>
        <fullName evidence="3">GGDEF domain-containing protein</fullName>
    </recommendedName>
</protein>
<dbReference type="Gene3D" id="3.30.70.270">
    <property type="match status" value="1"/>
</dbReference>
<evidence type="ECO:0000313" key="2">
    <source>
        <dbReference type="Proteomes" id="UP000186102"/>
    </source>
</evidence>
<keyword evidence="2" id="KW-1185">Reference proteome</keyword>
<reference evidence="1 2" key="1">
    <citation type="submission" date="2016-09" db="EMBL/GenBank/DDBJ databases">
        <title>Complete genome of Desulfosporosinus sp. OL.</title>
        <authorList>
            <person name="Mardanov A."/>
            <person name="Beletsky A."/>
            <person name="Panova A."/>
            <person name="Karnachuk O."/>
            <person name="Ravin N."/>
        </authorList>
    </citation>
    <scope>NUCLEOTIDE SEQUENCE [LARGE SCALE GENOMIC DNA]</scope>
    <source>
        <strain evidence="1 2">OL</strain>
    </source>
</reference>
<gene>
    <name evidence="1" type="ORF">DSOL_4080</name>
</gene>